<organism evidence="2 3">
    <name type="scientific">Mucuna pruriens</name>
    <name type="common">Velvet bean</name>
    <name type="synonym">Dolichos pruriens</name>
    <dbReference type="NCBI Taxonomy" id="157652"/>
    <lineage>
        <taxon>Eukaryota</taxon>
        <taxon>Viridiplantae</taxon>
        <taxon>Streptophyta</taxon>
        <taxon>Embryophyta</taxon>
        <taxon>Tracheophyta</taxon>
        <taxon>Spermatophyta</taxon>
        <taxon>Magnoliopsida</taxon>
        <taxon>eudicotyledons</taxon>
        <taxon>Gunneridae</taxon>
        <taxon>Pentapetalae</taxon>
        <taxon>rosids</taxon>
        <taxon>fabids</taxon>
        <taxon>Fabales</taxon>
        <taxon>Fabaceae</taxon>
        <taxon>Papilionoideae</taxon>
        <taxon>50 kb inversion clade</taxon>
        <taxon>NPAAA clade</taxon>
        <taxon>indigoferoid/millettioid clade</taxon>
        <taxon>Phaseoleae</taxon>
        <taxon>Mucuna</taxon>
    </lineage>
</organism>
<protein>
    <submittedName>
        <fullName evidence="2">Uncharacterized protein</fullName>
    </submittedName>
</protein>
<feature type="compositionally biased region" description="Low complexity" evidence="1">
    <location>
        <begin position="58"/>
        <end position="67"/>
    </location>
</feature>
<proteinExistence type="predicted"/>
<accession>A0A371GR94</accession>
<dbReference type="EMBL" id="QJKJ01004706">
    <property type="protein sequence ID" value="RDX93075.1"/>
    <property type="molecule type" value="Genomic_DNA"/>
</dbReference>
<evidence type="ECO:0000313" key="2">
    <source>
        <dbReference type="EMBL" id="RDX93075.1"/>
    </source>
</evidence>
<keyword evidence="3" id="KW-1185">Reference proteome</keyword>
<evidence type="ECO:0000313" key="3">
    <source>
        <dbReference type="Proteomes" id="UP000257109"/>
    </source>
</evidence>
<feature type="non-terminal residue" evidence="2">
    <location>
        <position position="1"/>
    </location>
</feature>
<comment type="caution">
    <text evidence="2">The sequence shown here is derived from an EMBL/GenBank/DDBJ whole genome shotgun (WGS) entry which is preliminary data.</text>
</comment>
<dbReference type="AlphaFoldDB" id="A0A371GR94"/>
<reference evidence="2" key="1">
    <citation type="submission" date="2018-05" db="EMBL/GenBank/DDBJ databases">
        <title>Draft genome of Mucuna pruriens seed.</title>
        <authorList>
            <person name="Nnadi N.E."/>
            <person name="Vos R."/>
            <person name="Hasami M.H."/>
            <person name="Devisetty U.K."/>
            <person name="Aguiy J.C."/>
        </authorList>
    </citation>
    <scope>NUCLEOTIDE SEQUENCE [LARGE SCALE GENOMIC DNA]</scope>
    <source>
        <strain evidence="2">JCA_2017</strain>
    </source>
</reference>
<dbReference type="OrthoDB" id="778454at2759"/>
<sequence length="87" mass="9684">MEHPTDMCVTLQEIESDHPESIGAIDGYQYGKQLYQSWPYDSQQFGKQPFRPGPISGTTVPTTTTTTENANSRKFTISRGPDEAISD</sequence>
<evidence type="ECO:0000256" key="1">
    <source>
        <dbReference type="SAM" id="MobiDB-lite"/>
    </source>
</evidence>
<gene>
    <name evidence="2" type="ORF">CR513_24719</name>
</gene>
<name>A0A371GR94_MUCPR</name>
<dbReference type="Proteomes" id="UP000257109">
    <property type="component" value="Unassembled WGS sequence"/>
</dbReference>
<feature type="region of interest" description="Disordered" evidence="1">
    <location>
        <begin position="43"/>
        <end position="87"/>
    </location>
</feature>